<keyword evidence="3" id="KW-1185">Reference proteome</keyword>
<dbReference type="GeneID" id="33321417"/>
<reference evidence="2 3" key="1">
    <citation type="submission" date="2016-04" db="EMBL/GenBank/DDBJ databases">
        <title>Complete genome sequence of Thermococcus chitonophagus type strain GC74.</title>
        <authorList>
            <person name="Oger P.M."/>
        </authorList>
    </citation>
    <scope>NUCLEOTIDE SEQUENCE [LARGE SCALE GENOMIC DNA]</scope>
    <source>
        <strain evidence="2 3">GC74</strain>
    </source>
</reference>
<sequence>MRVLRDLTPQEVEEIRKEVERLREDGLSYSGITKVVEEEYGVRISKATVIRWCKGESDPLRKVRRINLESPLLAYVVGVYFGDGSVSLDERYRYRIRLKVIDREFAEAFAKALEGIGLRPSIYWENDSSRVGRWVVEATSKELYMFLTGSREKLFEVARRWPVEFLRGFFDSEGSVSISKKNPQKASITADNYDKDVLEFCRELLEGMAIHSTVYLARKKGTKVVIRGQEYRYTSDLYRISIHRRRSVAMFAELVGFTIPRKQERLELFLQAYYSTSSENNYHRK</sequence>
<dbReference type="RefSeq" id="WP_068576442.1">
    <property type="nucleotide sequence ID" value="NZ_CP015193.1"/>
</dbReference>
<organism evidence="2 3">
    <name type="scientific">Thermococcus chitonophagus</name>
    <dbReference type="NCBI Taxonomy" id="54262"/>
    <lineage>
        <taxon>Archaea</taxon>
        <taxon>Methanobacteriati</taxon>
        <taxon>Methanobacteriota</taxon>
        <taxon>Thermococci</taxon>
        <taxon>Thermococcales</taxon>
        <taxon>Thermococcaceae</taxon>
        <taxon>Thermococcus</taxon>
    </lineage>
</organism>
<dbReference type="PROSITE" id="PS50819">
    <property type="entry name" value="INTEIN_ENDONUCLEASE"/>
    <property type="match status" value="1"/>
</dbReference>
<dbReference type="Gene3D" id="3.10.28.10">
    <property type="entry name" value="Homing endonucleases"/>
    <property type="match status" value="1"/>
</dbReference>
<evidence type="ECO:0000313" key="2">
    <source>
        <dbReference type="EMBL" id="ASJ16036.1"/>
    </source>
</evidence>
<feature type="domain" description="DOD-type homing endonuclease" evidence="1">
    <location>
        <begin position="76"/>
        <end position="210"/>
    </location>
</feature>
<dbReference type="InterPro" id="IPR027434">
    <property type="entry name" value="Homing_endonucl"/>
</dbReference>
<dbReference type="Proteomes" id="UP000250189">
    <property type="component" value="Chromosome"/>
</dbReference>
<keyword evidence="2" id="KW-0378">Hydrolase</keyword>
<dbReference type="EMBL" id="CP015193">
    <property type="protein sequence ID" value="ASJ16036.1"/>
    <property type="molecule type" value="Genomic_DNA"/>
</dbReference>
<dbReference type="GO" id="GO:0004519">
    <property type="term" value="F:endonuclease activity"/>
    <property type="evidence" value="ECO:0007669"/>
    <property type="project" value="UniProtKB-KW"/>
</dbReference>
<dbReference type="AlphaFoldDB" id="A0A2Z2NE66"/>
<gene>
    <name evidence="2" type="ORF">A3L04_02545</name>
</gene>
<evidence type="ECO:0000313" key="3">
    <source>
        <dbReference type="Proteomes" id="UP000250189"/>
    </source>
</evidence>
<evidence type="ECO:0000259" key="1">
    <source>
        <dbReference type="PROSITE" id="PS50819"/>
    </source>
</evidence>
<dbReference type="SUPFAM" id="SSF55608">
    <property type="entry name" value="Homing endonucleases"/>
    <property type="match status" value="2"/>
</dbReference>
<dbReference type="Pfam" id="PF14528">
    <property type="entry name" value="LAGLIDADG_3"/>
    <property type="match status" value="2"/>
</dbReference>
<dbReference type="InterPro" id="IPR004860">
    <property type="entry name" value="LAGLIDADG_dom"/>
</dbReference>
<protein>
    <submittedName>
        <fullName evidence="2">DNA endonuclease</fullName>
    </submittedName>
</protein>
<keyword evidence="2" id="KW-0255">Endonuclease</keyword>
<dbReference type="OrthoDB" id="65293at2157"/>
<dbReference type="InterPro" id="IPR004042">
    <property type="entry name" value="Intein_endonuc_central"/>
</dbReference>
<name>A0A2Z2NE66_9EURY</name>
<keyword evidence="2" id="KW-0540">Nuclease</keyword>
<proteinExistence type="predicted"/>
<accession>A0A2Z2NE66</accession>